<reference evidence="1" key="2">
    <citation type="submission" date="2022-01" db="EMBL/GenBank/DDBJ databases">
        <authorList>
            <person name="Yamashiro T."/>
            <person name="Shiraishi A."/>
            <person name="Satake H."/>
            <person name="Nakayama K."/>
        </authorList>
    </citation>
    <scope>NUCLEOTIDE SEQUENCE</scope>
</reference>
<dbReference type="Proteomes" id="UP001151760">
    <property type="component" value="Unassembled WGS sequence"/>
</dbReference>
<evidence type="ECO:0000313" key="2">
    <source>
        <dbReference type="Proteomes" id="UP001151760"/>
    </source>
</evidence>
<gene>
    <name evidence="1" type="ORF">Tco_0730484</name>
</gene>
<protein>
    <submittedName>
        <fullName evidence="1">Uncharacterized protein</fullName>
    </submittedName>
</protein>
<reference evidence="1" key="1">
    <citation type="journal article" date="2022" name="Int. J. Mol. Sci.">
        <title>Draft Genome of Tanacetum Coccineum: Genomic Comparison of Closely Related Tanacetum-Family Plants.</title>
        <authorList>
            <person name="Yamashiro T."/>
            <person name="Shiraishi A."/>
            <person name="Nakayama K."/>
            <person name="Satake H."/>
        </authorList>
    </citation>
    <scope>NUCLEOTIDE SEQUENCE</scope>
</reference>
<organism evidence="1 2">
    <name type="scientific">Tanacetum coccineum</name>
    <dbReference type="NCBI Taxonomy" id="301880"/>
    <lineage>
        <taxon>Eukaryota</taxon>
        <taxon>Viridiplantae</taxon>
        <taxon>Streptophyta</taxon>
        <taxon>Embryophyta</taxon>
        <taxon>Tracheophyta</taxon>
        <taxon>Spermatophyta</taxon>
        <taxon>Magnoliopsida</taxon>
        <taxon>eudicotyledons</taxon>
        <taxon>Gunneridae</taxon>
        <taxon>Pentapetalae</taxon>
        <taxon>asterids</taxon>
        <taxon>campanulids</taxon>
        <taxon>Asterales</taxon>
        <taxon>Asteraceae</taxon>
        <taxon>Asteroideae</taxon>
        <taxon>Anthemideae</taxon>
        <taxon>Anthemidinae</taxon>
        <taxon>Tanacetum</taxon>
    </lineage>
</organism>
<name>A0ABQ4YVE5_9ASTR</name>
<evidence type="ECO:0000313" key="1">
    <source>
        <dbReference type="EMBL" id="GJS80603.1"/>
    </source>
</evidence>
<accession>A0ABQ4YVE5</accession>
<dbReference type="EMBL" id="BQNB010010684">
    <property type="protein sequence ID" value="GJS80603.1"/>
    <property type="molecule type" value="Genomic_DNA"/>
</dbReference>
<comment type="caution">
    <text evidence="1">The sequence shown here is derived from an EMBL/GenBank/DDBJ whole genome shotgun (WGS) entry which is preliminary data.</text>
</comment>
<proteinExistence type="predicted"/>
<sequence length="236" mass="27300">MLEEYNHYITYRADKLPITKISYKINRVTKDATMRIERNNQPLTFTVYEKLVLKKLGFSEWIEVHTLGSKHNTKANNILLRNLKAMFEWIKTQSRKLGIPPPPELIAFRLTAIEKKQKRSSELMQEVFIKENSVVDGMQRNLIPPLGVEGTRGLVIREPEAGIFFYNGNFDLVFQREEFHLATTAQLIRLQNAIQRGSPEAEEMFAKLELTIDARNDVTEARKVVKDNLDGLGQHM</sequence>
<keyword evidence="2" id="KW-1185">Reference proteome</keyword>